<dbReference type="Proteomes" id="UP001207337">
    <property type="component" value="Unassembled WGS sequence"/>
</dbReference>
<feature type="region of interest" description="Disordered" evidence="1">
    <location>
        <begin position="19"/>
        <end position="65"/>
    </location>
</feature>
<organism evidence="2 3">
    <name type="scientific">Fodinibius salicampi</name>
    <dbReference type="NCBI Taxonomy" id="1920655"/>
    <lineage>
        <taxon>Bacteria</taxon>
        <taxon>Pseudomonadati</taxon>
        <taxon>Balneolota</taxon>
        <taxon>Balneolia</taxon>
        <taxon>Balneolales</taxon>
        <taxon>Balneolaceae</taxon>
        <taxon>Fodinibius</taxon>
    </lineage>
</organism>
<comment type="caution">
    <text evidence="2">The sequence shown here is derived from an EMBL/GenBank/DDBJ whole genome shotgun (WGS) entry which is preliminary data.</text>
</comment>
<sequence>MSYIAIVITSVLLISSCGSSEESKKNQHRSTADSIEKTENMSDAKADTIPTPEPPGPGLPPGQAEVKGEILEIIEERENDKKLIRLQIQEILEYGRSTSQIAANDTLTVPFRKEEYNLKTGQQITIILQQNIMSAESKPISAWSLVKVKN</sequence>
<name>A0ABT3PY25_9BACT</name>
<protein>
    <recommendedName>
        <fullName evidence="4">Lipoprotein</fullName>
    </recommendedName>
</protein>
<evidence type="ECO:0000313" key="2">
    <source>
        <dbReference type="EMBL" id="MCW9712754.1"/>
    </source>
</evidence>
<feature type="compositionally biased region" description="Basic and acidic residues" evidence="1">
    <location>
        <begin position="21"/>
        <end position="46"/>
    </location>
</feature>
<accession>A0ABT3PY25</accession>
<reference evidence="2 3" key="1">
    <citation type="submission" date="2021-11" db="EMBL/GenBank/DDBJ databases">
        <title>Aliifidinibius sp. nov., a new bacterium isolated from saline soil.</title>
        <authorList>
            <person name="Galisteo C."/>
            <person name="De La Haba R."/>
            <person name="Sanchez-Porro C."/>
            <person name="Ventosa A."/>
        </authorList>
    </citation>
    <scope>NUCLEOTIDE SEQUENCE [LARGE SCALE GENOMIC DNA]</scope>
    <source>
        <strain evidence="2 3">KACC 190600</strain>
    </source>
</reference>
<feature type="compositionally biased region" description="Pro residues" evidence="1">
    <location>
        <begin position="51"/>
        <end position="60"/>
    </location>
</feature>
<keyword evidence="3" id="KW-1185">Reference proteome</keyword>
<evidence type="ECO:0000313" key="3">
    <source>
        <dbReference type="Proteomes" id="UP001207337"/>
    </source>
</evidence>
<evidence type="ECO:0008006" key="4">
    <source>
        <dbReference type="Google" id="ProtNLM"/>
    </source>
</evidence>
<dbReference type="EMBL" id="JAJNDC010000001">
    <property type="protein sequence ID" value="MCW9712754.1"/>
    <property type="molecule type" value="Genomic_DNA"/>
</dbReference>
<dbReference type="RefSeq" id="WP_265788947.1">
    <property type="nucleotide sequence ID" value="NZ_BAABRS010000001.1"/>
</dbReference>
<gene>
    <name evidence="2" type="ORF">LQ318_07545</name>
</gene>
<proteinExistence type="predicted"/>
<evidence type="ECO:0000256" key="1">
    <source>
        <dbReference type="SAM" id="MobiDB-lite"/>
    </source>
</evidence>